<evidence type="ECO:0000313" key="2">
    <source>
        <dbReference type="EMBL" id="KAI6655587.1"/>
    </source>
</evidence>
<reference evidence="2 3" key="1">
    <citation type="journal article" date="2023" name="BMC Biol.">
        <title>The compact genome of the sponge Oopsacas minuta (Hexactinellida) is lacking key metazoan core genes.</title>
        <authorList>
            <person name="Santini S."/>
            <person name="Schenkelaars Q."/>
            <person name="Jourda C."/>
            <person name="Duchesne M."/>
            <person name="Belahbib H."/>
            <person name="Rocher C."/>
            <person name="Selva M."/>
            <person name="Riesgo A."/>
            <person name="Vervoort M."/>
            <person name="Leys S.P."/>
            <person name="Kodjabachian L."/>
            <person name="Le Bivic A."/>
            <person name="Borchiellini C."/>
            <person name="Claverie J.M."/>
            <person name="Renard E."/>
        </authorList>
    </citation>
    <scope>NUCLEOTIDE SEQUENCE [LARGE SCALE GENOMIC DNA]</scope>
    <source>
        <strain evidence="2">SPO-2</strain>
    </source>
</reference>
<feature type="transmembrane region" description="Helical" evidence="1">
    <location>
        <begin position="158"/>
        <end position="175"/>
    </location>
</feature>
<accession>A0AAV7K335</accession>
<keyword evidence="1" id="KW-1133">Transmembrane helix</keyword>
<protein>
    <recommendedName>
        <fullName evidence="4">G-protein coupled receptors family 1 profile domain-containing protein</fullName>
    </recommendedName>
</protein>
<sequence>MILDISNDTHYIQEKLNTISTYPILILYTACVPVAFLNLTILAYSSRYWYQVRKKAEYNDANYKKATVNIVKFGLSSLALFFEMALVLILAFDKGVCRILYSFQYKPEGIINNFVTSSVLVGELTPILIINMLCLFLIDVLMHSRVDVGIIYYESWKIFWLCLITFALCTVASGIDIMNRFGFLITGIIQIYSLIVTSKHLKILYRVLKSKCIEYMYDPNKSRYFKAQMKNYKYSSLVVGISFCGFLISNAIIIIYESASRIVILLAYKQWYLSSEVEMYFGGESTSEFFHELLGMVERVLFINWALISTLFNYLIFIIFIQKAISYRRFLTKPHHVKMVDIMNGHPIYKRVSY</sequence>
<name>A0AAV7K335_9METZ</name>
<keyword evidence="3" id="KW-1185">Reference proteome</keyword>
<feature type="transmembrane region" description="Helical" evidence="1">
    <location>
        <begin position="181"/>
        <end position="201"/>
    </location>
</feature>
<feature type="transmembrane region" description="Helical" evidence="1">
    <location>
        <begin position="234"/>
        <end position="256"/>
    </location>
</feature>
<feature type="transmembrane region" description="Helical" evidence="1">
    <location>
        <begin position="302"/>
        <end position="321"/>
    </location>
</feature>
<feature type="transmembrane region" description="Helical" evidence="1">
    <location>
        <begin position="110"/>
        <end position="138"/>
    </location>
</feature>
<dbReference type="EMBL" id="JAKMXF010000188">
    <property type="protein sequence ID" value="KAI6655587.1"/>
    <property type="molecule type" value="Genomic_DNA"/>
</dbReference>
<feature type="transmembrane region" description="Helical" evidence="1">
    <location>
        <begin position="25"/>
        <end position="45"/>
    </location>
</feature>
<dbReference type="AlphaFoldDB" id="A0AAV7K335"/>
<evidence type="ECO:0000256" key="1">
    <source>
        <dbReference type="SAM" id="Phobius"/>
    </source>
</evidence>
<gene>
    <name evidence="2" type="ORF">LOD99_2086</name>
</gene>
<organism evidence="2 3">
    <name type="scientific">Oopsacas minuta</name>
    <dbReference type="NCBI Taxonomy" id="111878"/>
    <lineage>
        <taxon>Eukaryota</taxon>
        <taxon>Metazoa</taxon>
        <taxon>Porifera</taxon>
        <taxon>Hexactinellida</taxon>
        <taxon>Hexasterophora</taxon>
        <taxon>Lyssacinosida</taxon>
        <taxon>Leucopsacidae</taxon>
        <taxon>Oopsacas</taxon>
    </lineage>
</organism>
<keyword evidence="1" id="KW-0472">Membrane</keyword>
<keyword evidence="1" id="KW-0812">Transmembrane</keyword>
<dbReference type="Proteomes" id="UP001165289">
    <property type="component" value="Unassembled WGS sequence"/>
</dbReference>
<proteinExistence type="predicted"/>
<evidence type="ECO:0000313" key="3">
    <source>
        <dbReference type="Proteomes" id="UP001165289"/>
    </source>
</evidence>
<comment type="caution">
    <text evidence="2">The sequence shown here is derived from an EMBL/GenBank/DDBJ whole genome shotgun (WGS) entry which is preliminary data.</text>
</comment>
<evidence type="ECO:0008006" key="4">
    <source>
        <dbReference type="Google" id="ProtNLM"/>
    </source>
</evidence>
<feature type="transmembrane region" description="Helical" evidence="1">
    <location>
        <begin position="66"/>
        <end position="90"/>
    </location>
</feature>